<sequence length="8" mass="950">CNMWVIGK</sequence>
<dbReference type="PIR" id="S19288">
    <property type="entry name" value="S19288"/>
</dbReference>
<organism evidence="1">
    <name type="scientific">Kluyvera cryocrescens</name>
    <name type="common">Kluyvera citrophila</name>
    <dbReference type="NCBI Taxonomy" id="580"/>
    <lineage>
        <taxon>Bacteria</taxon>
        <taxon>Pseudomonadati</taxon>
        <taxon>Pseudomonadota</taxon>
        <taxon>Gammaproteobacteria</taxon>
        <taxon>Enterobacterales</taxon>
        <taxon>Enterobacteriaceae</taxon>
        <taxon>Kluyvera</taxon>
    </lineage>
</organism>
<protein>
    <submittedName>
        <fullName evidence="1">Acylase</fullName>
    </submittedName>
</protein>
<keyword id="KW-0903">Direct protein sequencing</keyword>
<name>Q7M124_KLUCR</name>
<proteinExistence type="evidence at protein level"/>
<accession>Q7M124</accession>
<reference evidence="1" key="1">
    <citation type="journal article" date="1991" name="Biochem. J.">
        <title>Chemical modification of serine at the active site of penicillin acylase from Kluyvera citrophila.</title>
        <authorList>
            <person name="Martin J."/>
            <person name="Slade A."/>
            <person name="Aitken A."/>
            <person name="Arche R."/>
            <person name="Virden R."/>
        </authorList>
    </citation>
    <scope>PROTEIN SEQUENCE</scope>
</reference>
<evidence type="ECO:0000313" key="1">
    <source>
        <dbReference type="PIR" id="S19288"/>
    </source>
</evidence>